<dbReference type="RefSeq" id="WP_123212877.1">
    <property type="nucleotide sequence ID" value="NZ_RJVO01000009.1"/>
</dbReference>
<dbReference type="InParanoid" id="A0A3N0V1J4"/>
<dbReference type="Proteomes" id="UP000282106">
    <property type="component" value="Unassembled WGS sequence"/>
</dbReference>
<organism evidence="1 2">
    <name type="scientific">Stagnimonas aquatica</name>
    <dbReference type="NCBI Taxonomy" id="2689987"/>
    <lineage>
        <taxon>Bacteria</taxon>
        <taxon>Pseudomonadati</taxon>
        <taxon>Pseudomonadota</taxon>
        <taxon>Gammaproteobacteria</taxon>
        <taxon>Nevskiales</taxon>
        <taxon>Nevskiaceae</taxon>
        <taxon>Stagnimonas</taxon>
    </lineage>
</organism>
<dbReference type="EMBL" id="RJVO01000009">
    <property type="protein sequence ID" value="ROH86482.1"/>
    <property type="molecule type" value="Genomic_DNA"/>
</dbReference>
<name>A0A3N0V1J4_9GAMM</name>
<dbReference type="AlphaFoldDB" id="A0A3N0V1J4"/>
<accession>A0A3N0V1J4</accession>
<evidence type="ECO:0000313" key="1">
    <source>
        <dbReference type="EMBL" id="ROH86482.1"/>
    </source>
</evidence>
<evidence type="ECO:0000313" key="2">
    <source>
        <dbReference type="Proteomes" id="UP000282106"/>
    </source>
</evidence>
<sequence length="182" mass="20167">MSALAIRLPQRLPRFRPSFLAWPPARPRPEPLRPRRPLPARALVTEPVGVAWSLGQDQQLHWCWAESPAALLRRLSREIPVQVLRSSEAGHGLGILLRVAADELDARGAADPSRILVLAAKLRPWVNLRWCGSQAELRQGQGAFAAGYVNAFLGWDEVVEAGFQPEVPAYLLPRFLSAIAYS</sequence>
<keyword evidence="2" id="KW-1185">Reference proteome</keyword>
<comment type="caution">
    <text evidence="1">The sequence shown here is derived from an EMBL/GenBank/DDBJ whole genome shotgun (WGS) entry which is preliminary data.</text>
</comment>
<proteinExistence type="predicted"/>
<reference evidence="1 2" key="1">
    <citation type="submission" date="2018-10" db="EMBL/GenBank/DDBJ databases">
        <authorList>
            <person name="Chen W.-M."/>
        </authorList>
    </citation>
    <scope>NUCLEOTIDE SEQUENCE [LARGE SCALE GENOMIC DNA]</scope>
    <source>
        <strain evidence="1 2">THS-13</strain>
    </source>
</reference>
<gene>
    <name evidence="1" type="ORF">ED208_15720</name>
</gene>
<protein>
    <submittedName>
        <fullName evidence="1">Uncharacterized protein</fullName>
    </submittedName>
</protein>